<dbReference type="EMBL" id="FR845708">
    <property type="protein sequence ID" value="CCA44357.1"/>
    <property type="molecule type" value="Genomic_DNA"/>
</dbReference>
<reference evidence="1" key="1">
    <citation type="submission" date="2011-03" db="EMBL/GenBank/DDBJ databases">
        <title>Draft genome of Neisseria meningitidis strain alpha522.</title>
        <authorList>
            <person name="Schoen C."/>
            <person name="Blom J."/>
        </authorList>
    </citation>
    <scope>NUCLEOTIDE SEQUENCE</scope>
    <source>
        <strain evidence="1">Alpha522</strain>
    </source>
</reference>
<accession>I4E4U1</accession>
<gene>
    <name evidence="1" type="ORF">NMALPHA522_0816</name>
</gene>
<sequence length="84" mass="9776">MAHFYASNFVNRLFLQRSHYMCKPSQKCEIPSENLSDGICCLYCRFSSVSGFLFGAEADWQSDCNQRMKASRQKQSYPLHRPDI</sequence>
<protein>
    <submittedName>
        <fullName evidence="1">Uncharacterized protein</fullName>
    </submittedName>
</protein>
<organism evidence="1">
    <name type="scientific">Neisseria meningitidis alpha522</name>
    <dbReference type="NCBI Taxonomy" id="996307"/>
    <lineage>
        <taxon>Bacteria</taxon>
        <taxon>Pseudomonadati</taxon>
        <taxon>Pseudomonadota</taxon>
        <taxon>Betaproteobacteria</taxon>
        <taxon>Neisseriales</taxon>
        <taxon>Neisseriaceae</taxon>
        <taxon>Neisseria</taxon>
    </lineage>
</organism>
<proteinExistence type="predicted"/>
<dbReference type="AlphaFoldDB" id="I4E4U1"/>
<name>I4E4U1_NEIME</name>
<evidence type="ECO:0000313" key="1">
    <source>
        <dbReference type="EMBL" id="CCA44357.1"/>
    </source>
</evidence>